<protein>
    <recommendedName>
        <fullName evidence="7">MucBP domain protein</fullName>
    </recommendedName>
</protein>
<dbReference type="Pfam" id="PF19087">
    <property type="entry name" value="DUF5776"/>
    <property type="match status" value="2"/>
</dbReference>
<keyword evidence="1" id="KW-0677">Repeat</keyword>
<feature type="domain" description="DUF5776" evidence="4">
    <location>
        <begin position="441"/>
        <end position="508"/>
    </location>
</feature>
<proteinExistence type="predicted"/>
<accession>A0A0R1SEM6</accession>
<evidence type="ECO:0000256" key="2">
    <source>
        <dbReference type="SAM" id="MobiDB-lite"/>
    </source>
</evidence>
<reference evidence="5 6" key="1">
    <citation type="journal article" date="2015" name="Genome Announc.">
        <title>Expanding the biotechnology potential of lactobacilli through comparative genomics of 213 strains and associated genera.</title>
        <authorList>
            <person name="Sun Z."/>
            <person name="Harris H.M."/>
            <person name="McCann A."/>
            <person name="Guo C."/>
            <person name="Argimon S."/>
            <person name="Zhang W."/>
            <person name="Yang X."/>
            <person name="Jeffery I.B."/>
            <person name="Cooney J.C."/>
            <person name="Kagawa T.F."/>
            <person name="Liu W."/>
            <person name="Song Y."/>
            <person name="Salvetti E."/>
            <person name="Wrobel A."/>
            <person name="Rasinkangas P."/>
            <person name="Parkhill J."/>
            <person name="Rea M.C."/>
            <person name="O'Sullivan O."/>
            <person name="Ritari J."/>
            <person name="Douillard F.P."/>
            <person name="Paul Ross R."/>
            <person name="Yang R."/>
            <person name="Briner A.E."/>
            <person name="Felis G.E."/>
            <person name="de Vos W.M."/>
            <person name="Barrangou R."/>
            <person name="Klaenhammer T.R."/>
            <person name="Caufield P.W."/>
            <person name="Cui Y."/>
            <person name="Zhang H."/>
            <person name="O'Toole P.W."/>
        </authorList>
    </citation>
    <scope>NUCLEOTIDE SEQUENCE [LARGE SCALE GENOMIC DNA]</scope>
    <source>
        <strain evidence="5 6">DSM 14421</strain>
    </source>
</reference>
<dbReference type="InterPro" id="IPR044081">
    <property type="entry name" value="DUF5776"/>
</dbReference>
<evidence type="ECO:0000313" key="6">
    <source>
        <dbReference type="Proteomes" id="UP000052013"/>
    </source>
</evidence>
<dbReference type="AlphaFoldDB" id="A0A0R1SEM6"/>
<feature type="region of interest" description="Disordered" evidence="2">
    <location>
        <begin position="232"/>
        <end position="280"/>
    </location>
</feature>
<evidence type="ECO:0008006" key="7">
    <source>
        <dbReference type="Google" id="ProtNLM"/>
    </source>
</evidence>
<feature type="compositionally biased region" description="Low complexity" evidence="2">
    <location>
        <begin position="243"/>
        <end position="274"/>
    </location>
</feature>
<dbReference type="STRING" id="1423739.FC85_GL002566"/>
<evidence type="ECO:0000259" key="4">
    <source>
        <dbReference type="Pfam" id="PF19087"/>
    </source>
</evidence>
<dbReference type="Proteomes" id="UP000052013">
    <property type="component" value="Unassembled WGS sequence"/>
</dbReference>
<comment type="caution">
    <text evidence="5">The sequence shown here is derived from an EMBL/GenBank/DDBJ whole genome shotgun (WGS) entry which is preliminary data.</text>
</comment>
<gene>
    <name evidence="5" type="ORF">FC85_GL002566</name>
</gene>
<dbReference type="RefSeq" id="WP_057864166.1">
    <property type="nucleotide sequence ID" value="NZ_AZEY01000029.1"/>
</dbReference>
<sequence>MYPSEFTPSLDLDGTSFQAFFYNGDVPLYSSGNFVFNNLTKQVIPGPTTATIDGQVQRLVQNPYKYYMNLNYKVAKQMTFVFFLPYQDNVQTIAYKIIPYDRATGKPIPNYTPEEKSGMPGDKVDVPTISGYTPETNQVTIPAAGGDIIAYYTKTPASESKITVHYEDEAGHSIQDATTTSGKIGDPYNASHPATITKDGTVYEYVGVKDNRVLPTKYAETDQTITYLYKKSSSGGTGGGGTPTTPIQPSTPTTPATPIIPATPITPSTPVTPTNPDEPGGGLIAAKSAAVYSVKPIYLYQGKNFKKSQRIAFYTKKPRINRPMFVVTGYARSNTGKLRYQVRDVNHRAKTAGKRGYITASTKYVLPVYYQSNHKTLTVINPRGVNEYRQKNLTGKVKNYRQGTVLKVKGFVRHNLTTRYQLSNGHYITGNRKLVISGQYKQPKRVIVKHRINRYQTANLTKRNGSYKRGQRMTIKHYTFSHATNKQKRGTMRFAVKGGYITANQKFVRVNR</sequence>
<dbReference type="Gene3D" id="3.10.20.320">
    <property type="entry name" value="Putative peptidoglycan bound protein (lpxtg motif)"/>
    <property type="match status" value="1"/>
</dbReference>
<dbReference type="InterPro" id="IPR009459">
    <property type="entry name" value="MucBP_dom"/>
</dbReference>
<feature type="domain" description="MucBP" evidence="3">
    <location>
        <begin position="161"/>
        <end position="230"/>
    </location>
</feature>
<dbReference type="Pfam" id="PF06458">
    <property type="entry name" value="MucBP"/>
    <property type="match status" value="1"/>
</dbReference>
<evidence type="ECO:0000259" key="3">
    <source>
        <dbReference type="Pfam" id="PF06458"/>
    </source>
</evidence>
<dbReference type="PATRIC" id="fig|1423739.3.peg.2665"/>
<dbReference type="EMBL" id="AZEY01000029">
    <property type="protein sequence ID" value="KRL67711.1"/>
    <property type="molecule type" value="Genomic_DNA"/>
</dbReference>
<evidence type="ECO:0000256" key="1">
    <source>
        <dbReference type="ARBA" id="ARBA00022737"/>
    </source>
</evidence>
<evidence type="ECO:0000313" key="5">
    <source>
        <dbReference type="EMBL" id="KRL67711.1"/>
    </source>
</evidence>
<name>A0A0R1SEM6_9LACO</name>
<organism evidence="5 6">
    <name type="scientific">Lentilactobacillus diolivorans DSM 14421</name>
    <dbReference type="NCBI Taxonomy" id="1423739"/>
    <lineage>
        <taxon>Bacteria</taxon>
        <taxon>Bacillati</taxon>
        <taxon>Bacillota</taxon>
        <taxon>Bacilli</taxon>
        <taxon>Lactobacillales</taxon>
        <taxon>Lactobacillaceae</taxon>
        <taxon>Lentilactobacillus</taxon>
    </lineage>
</organism>
<feature type="domain" description="DUF5776" evidence="4">
    <location>
        <begin position="369"/>
        <end position="435"/>
    </location>
</feature>